<dbReference type="Proteomes" id="UP000478052">
    <property type="component" value="Unassembled WGS sequence"/>
</dbReference>
<dbReference type="CDD" id="cd09276">
    <property type="entry name" value="Rnase_HI_RT_non_LTR"/>
    <property type="match status" value="1"/>
</dbReference>
<feature type="domain" description="RNase H type-1" evidence="2">
    <location>
        <begin position="148"/>
        <end position="277"/>
    </location>
</feature>
<evidence type="ECO:0000259" key="1">
    <source>
        <dbReference type="PROSITE" id="PS50878"/>
    </source>
</evidence>
<feature type="domain" description="Reverse transcriptase" evidence="1">
    <location>
        <begin position="1"/>
        <end position="169"/>
    </location>
</feature>
<organism evidence="3 4">
    <name type="scientific">Aphis craccivora</name>
    <name type="common">Cowpea aphid</name>
    <dbReference type="NCBI Taxonomy" id="307492"/>
    <lineage>
        <taxon>Eukaryota</taxon>
        <taxon>Metazoa</taxon>
        <taxon>Ecdysozoa</taxon>
        <taxon>Arthropoda</taxon>
        <taxon>Hexapoda</taxon>
        <taxon>Insecta</taxon>
        <taxon>Pterygota</taxon>
        <taxon>Neoptera</taxon>
        <taxon>Paraneoptera</taxon>
        <taxon>Hemiptera</taxon>
        <taxon>Sternorrhyncha</taxon>
        <taxon>Aphidomorpha</taxon>
        <taxon>Aphidoidea</taxon>
        <taxon>Aphididae</taxon>
        <taxon>Aphidini</taxon>
        <taxon>Aphis</taxon>
        <taxon>Aphis</taxon>
    </lineage>
</organism>
<dbReference type="InterPro" id="IPR000477">
    <property type="entry name" value="RT_dom"/>
</dbReference>
<dbReference type="InterPro" id="IPR012337">
    <property type="entry name" value="RNaseH-like_sf"/>
</dbReference>
<dbReference type="AlphaFoldDB" id="A0A6G0Y7N3"/>
<dbReference type="InterPro" id="IPR002156">
    <property type="entry name" value="RNaseH_domain"/>
</dbReference>
<accession>A0A6G0Y7N3</accession>
<dbReference type="Gene3D" id="3.30.420.10">
    <property type="entry name" value="Ribonuclease H-like superfamily/Ribonuclease H"/>
    <property type="match status" value="1"/>
</dbReference>
<dbReference type="GO" id="GO:0003676">
    <property type="term" value="F:nucleic acid binding"/>
    <property type="evidence" value="ECO:0007669"/>
    <property type="project" value="InterPro"/>
</dbReference>
<dbReference type="PROSITE" id="PS50878">
    <property type="entry name" value="RT_POL"/>
    <property type="match status" value="1"/>
</dbReference>
<keyword evidence="4" id="KW-1185">Reference proteome</keyword>
<proteinExistence type="predicted"/>
<protein>
    <submittedName>
        <fullName evidence="3">RNase H domain-containing protein</fullName>
    </submittedName>
</protein>
<sequence>MVSLDLMKAYDTTWKLHILTSLSKVLSQNQMFNFIRIFLKTRTFQVIINQSLSKVFEQANGITQGSTISSLATVQCHLQKAINNLKNGPNLPSLDFNPKFKTLSILLQENNLAISNYLTIASSLAPHWSTKDTSSSIYKQEYFHLIQNLKCEKIYTDASKNQIWVGAAIIWNNMEYRYKLPTSCSVFTAESYYVIIKVLELITENHLQDTIIFTDSLSAINNIKNTHNPSDIAFYIQNKIYTLQKINNFKIKMFWIPGHSNIIENERADLADKTAISSSLSTSTNIISYRDIQARIANKCHLIMHQKWLSLFTKLNQIKHNKDNWTFLIETPRKFEVIITRLRIGHSQISHSFLMAKEEPPICASCGVQITIKHILTECRTYLNIQSSLNLPESLAEILQNHPKAIADIILFITTANLQSKI</sequence>
<reference evidence="3 4" key="1">
    <citation type="submission" date="2019-08" db="EMBL/GenBank/DDBJ databases">
        <title>Whole genome of Aphis craccivora.</title>
        <authorList>
            <person name="Voronova N.V."/>
            <person name="Shulinski R.S."/>
            <person name="Bandarenka Y.V."/>
            <person name="Zhorov D.G."/>
            <person name="Warner D."/>
        </authorList>
    </citation>
    <scope>NUCLEOTIDE SEQUENCE [LARGE SCALE GENOMIC DNA]</scope>
    <source>
        <strain evidence="3">180601</strain>
        <tissue evidence="3">Whole Body</tissue>
    </source>
</reference>
<dbReference type="OrthoDB" id="6597836at2759"/>
<evidence type="ECO:0000259" key="2">
    <source>
        <dbReference type="PROSITE" id="PS50879"/>
    </source>
</evidence>
<dbReference type="SUPFAM" id="SSF53098">
    <property type="entry name" value="Ribonuclease H-like"/>
    <property type="match status" value="1"/>
</dbReference>
<name>A0A6G0Y7N3_APHCR</name>
<evidence type="ECO:0000313" key="4">
    <source>
        <dbReference type="Proteomes" id="UP000478052"/>
    </source>
</evidence>
<dbReference type="GO" id="GO:0004523">
    <property type="term" value="F:RNA-DNA hybrid ribonuclease activity"/>
    <property type="evidence" value="ECO:0007669"/>
    <property type="project" value="InterPro"/>
</dbReference>
<dbReference type="Pfam" id="PF00075">
    <property type="entry name" value="RNase_H"/>
    <property type="match status" value="1"/>
</dbReference>
<dbReference type="InterPro" id="IPR036397">
    <property type="entry name" value="RNaseH_sf"/>
</dbReference>
<evidence type="ECO:0000313" key="3">
    <source>
        <dbReference type="EMBL" id="KAF0750789.1"/>
    </source>
</evidence>
<gene>
    <name evidence="3" type="ORF">FWK35_00017465</name>
</gene>
<dbReference type="EMBL" id="VUJU01005592">
    <property type="protein sequence ID" value="KAF0750789.1"/>
    <property type="molecule type" value="Genomic_DNA"/>
</dbReference>
<comment type="caution">
    <text evidence="3">The sequence shown here is derived from an EMBL/GenBank/DDBJ whole genome shotgun (WGS) entry which is preliminary data.</text>
</comment>
<dbReference type="PROSITE" id="PS50879">
    <property type="entry name" value="RNASE_H_1"/>
    <property type="match status" value="1"/>
</dbReference>